<name>A0A915DKJ4_9BILA</name>
<dbReference type="AlphaFoldDB" id="A0A915DKJ4"/>
<dbReference type="Proteomes" id="UP000887574">
    <property type="component" value="Unplaced"/>
</dbReference>
<evidence type="ECO:0000313" key="1">
    <source>
        <dbReference type="Proteomes" id="UP000887574"/>
    </source>
</evidence>
<dbReference type="Gene3D" id="1.25.40.20">
    <property type="entry name" value="Ankyrin repeat-containing domain"/>
    <property type="match status" value="1"/>
</dbReference>
<organism evidence="1 2">
    <name type="scientific">Ditylenchus dipsaci</name>
    <dbReference type="NCBI Taxonomy" id="166011"/>
    <lineage>
        <taxon>Eukaryota</taxon>
        <taxon>Metazoa</taxon>
        <taxon>Ecdysozoa</taxon>
        <taxon>Nematoda</taxon>
        <taxon>Chromadorea</taxon>
        <taxon>Rhabditida</taxon>
        <taxon>Tylenchina</taxon>
        <taxon>Tylenchomorpha</taxon>
        <taxon>Sphaerularioidea</taxon>
        <taxon>Anguinidae</taxon>
        <taxon>Anguininae</taxon>
        <taxon>Ditylenchus</taxon>
    </lineage>
</organism>
<sequence>MAGLSKSQFPGWCREAEWSKINALDEMFECCKRGKVDEVKNCIEREQVCVDESDDDGVTALQVACSQGQRNLNFSSSKQVQMLIWRIMLE</sequence>
<dbReference type="WBParaSite" id="jg20335">
    <property type="protein sequence ID" value="jg20335"/>
    <property type="gene ID" value="jg20335"/>
</dbReference>
<proteinExistence type="predicted"/>
<evidence type="ECO:0000313" key="2">
    <source>
        <dbReference type="WBParaSite" id="jg20335"/>
    </source>
</evidence>
<dbReference type="SUPFAM" id="SSF48403">
    <property type="entry name" value="Ankyrin repeat"/>
    <property type="match status" value="1"/>
</dbReference>
<protein>
    <submittedName>
        <fullName evidence="2">Uncharacterized protein</fullName>
    </submittedName>
</protein>
<keyword evidence="1" id="KW-1185">Reference proteome</keyword>
<reference evidence="2" key="1">
    <citation type="submission" date="2022-11" db="UniProtKB">
        <authorList>
            <consortium name="WormBaseParasite"/>
        </authorList>
    </citation>
    <scope>IDENTIFICATION</scope>
</reference>
<accession>A0A915DKJ4</accession>
<dbReference type="InterPro" id="IPR036770">
    <property type="entry name" value="Ankyrin_rpt-contain_sf"/>
</dbReference>